<evidence type="ECO:0000256" key="4">
    <source>
        <dbReference type="ARBA" id="ARBA00023002"/>
    </source>
</evidence>
<dbReference type="CDD" id="cd05292">
    <property type="entry name" value="LDH_2"/>
    <property type="match status" value="1"/>
</dbReference>
<evidence type="ECO:0000256" key="7">
    <source>
        <dbReference type="HAMAP-Rule" id="MF_00488"/>
    </source>
</evidence>
<evidence type="ECO:0000313" key="13">
    <source>
        <dbReference type="Proteomes" id="UP000613208"/>
    </source>
</evidence>
<dbReference type="Pfam" id="PF00056">
    <property type="entry name" value="Ldh_1_N"/>
    <property type="match status" value="1"/>
</dbReference>
<feature type="domain" description="Lactate/malate dehydrogenase N-terminal" evidence="10">
    <location>
        <begin position="6"/>
        <end position="143"/>
    </location>
</feature>
<evidence type="ECO:0000256" key="9">
    <source>
        <dbReference type="PIRSR" id="PIRSR000102-3"/>
    </source>
</evidence>
<protein>
    <recommendedName>
        <fullName evidence="3 7">L-lactate dehydrogenase</fullName>
        <shortName evidence="7">L-LDH</shortName>
        <ecNumber evidence="3 7">1.1.1.27</ecNumber>
    </recommendedName>
</protein>
<dbReference type="Proteomes" id="UP000613208">
    <property type="component" value="Unassembled WGS sequence"/>
</dbReference>
<accession>A0A916Q742</accession>
<dbReference type="GO" id="GO:0006089">
    <property type="term" value="P:lactate metabolic process"/>
    <property type="evidence" value="ECO:0007669"/>
    <property type="project" value="TreeGrafter"/>
</dbReference>
<feature type="binding site" evidence="7">
    <location>
        <position position="169"/>
    </location>
    <ligand>
        <name>beta-D-fructose 1,6-bisphosphate</name>
        <dbReference type="ChEBI" id="CHEBI:32966"/>
        <note>allosteric activator</note>
    </ligand>
</feature>
<feature type="binding site" evidence="7">
    <location>
        <begin position="80"/>
        <end position="81"/>
    </location>
    <ligand>
        <name>NAD(+)</name>
        <dbReference type="ChEBI" id="CHEBI:57540"/>
    </ligand>
</feature>
<feature type="binding site" evidence="7">
    <location>
        <position position="83"/>
    </location>
    <ligand>
        <name>substrate</name>
    </ligand>
</feature>
<feature type="binding site" evidence="7">
    <location>
        <position position="154"/>
    </location>
    <ligand>
        <name>beta-D-fructose 1,6-bisphosphate</name>
        <dbReference type="ChEBI" id="CHEBI:32966"/>
        <note>allosteric activator</note>
    </ligand>
</feature>
<dbReference type="AlphaFoldDB" id="A0A916Q742"/>
<feature type="binding site" evidence="7">
    <location>
        <position position="89"/>
    </location>
    <ligand>
        <name>substrate</name>
    </ligand>
</feature>
<feature type="binding site" evidence="7">
    <location>
        <begin position="149"/>
        <end position="152"/>
    </location>
    <ligand>
        <name>substrate</name>
    </ligand>
</feature>
<dbReference type="InterPro" id="IPR036291">
    <property type="entry name" value="NAD(P)-bd_dom_sf"/>
</dbReference>
<feature type="binding site" evidence="9">
    <location>
        <begin position="11"/>
        <end position="16"/>
    </location>
    <ligand>
        <name>NAD(+)</name>
        <dbReference type="ChEBI" id="CHEBI:57540"/>
    </ligand>
</feature>
<feature type="active site" description="Proton acceptor" evidence="7 8">
    <location>
        <position position="176"/>
    </location>
</feature>
<feature type="binding site" evidence="7">
    <location>
        <position position="144"/>
    </location>
    <ligand>
        <name>NAD(+)</name>
        <dbReference type="ChEBI" id="CHEBI:57540"/>
    </ligand>
</feature>
<dbReference type="PIRSF" id="PIRSF000102">
    <property type="entry name" value="Lac_mal_DH"/>
    <property type="match status" value="1"/>
</dbReference>
<keyword evidence="7" id="KW-0021">Allosteric enzyme</keyword>
<keyword evidence="7" id="KW-0597">Phosphoprotein</keyword>
<dbReference type="GO" id="GO:0004459">
    <property type="term" value="F:L-lactate dehydrogenase (NAD+) activity"/>
    <property type="evidence" value="ECO:0007669"/>
    <property type="project" value="UniProtKB-UniRule"/>
</dbReference>
<feature type="modified residue" description="Phosphotyrosine" evidence="7">
    <location>
        <position position="222"/>
    </location>
</feature>
<comment type="catalytic activity">
    <reaction evidence="6 7">
        <text>(S)-lactate + NAD(+) = pyruvate + NADH + H(+)</text>
        <dbReference type="Rhea" id="RHEA:23444"/>
        <dbReference type="ChEBI" id="CHEBI:15361"/>
        <dbReference type="ChEBI" id="CHEBI:15378"/>
        <dbReference type="ChEBI" id="CHEBI:16651"/>
        <dbReference type="ChEBI" id="CHEBI:57540"/>
        <dbReference type="ChEBI" id="CHEBI:57945"/>
        <dbReference type="EC" id="1.1.1.27"/>
    </reaction>
</comment>
<dbReference type="Gene3D" id="3.40.50.720">
    <property type="entry name" value="NAD(P)-binding Rossmann-like Domain"/>
    <property type="match status" value="1"/>
</dbReference>
<dbReference type="SUPFAM" id="SSF51735">
    <property type="entry name" value="NAD(P)-binding Rossmann-fold domains"/>
    <property type="match status" value="1"/>
</dbReference>
<dbReference type="EC" id="1.1.1.27" evidence="3 7"/>
<reference evidence="12" key="1">
    <citation type="submission" date="2020-06" db="EMBL/GenBank/DDBJ databases">
        <title>Characterization of fructooligosaccharide metabolism and fructooligosaccharide-degrading enzymes in human commensal butyrate producers.</title>
        <authorList>
            <person name="Tanno H."/>
            <person name="Fujii T."/>
            <person name="Hirano K."/>
            <person name="Maeno S."/>
            <person name="Tonozuka T."/>
            <person name="Sakamoto M."/>
            <person name="Ohkuma M."/>
            <person name="Tochio T."/>
            <person name="Endo A."/>
        </authorList>
    </citation>
    <scope>NUCLEOTIDE SEQUENCE</scope>
    <source>
        <strain evidence="12">JCM 17466</strain>
    </source>
</reference>
<feature type="binding site" evidence="9">
    <location>
        <position position="96"/>
    </location>
    <ligand>
        <name>NAD(+)</name>
        <dbReference type="ChEBI" id="CHEBI:57540"/>
    </ligand>
</feature>
<gene>
    <name evidence="12" type="primary">ldh1</name>
    <name evidence="7" type="synonym">ldh</name>
    <name evidence="12" type="ORF">ANBU17_02170</name>
</gene>
<evidence type="ECO:0000256" key="5">
    <source>
        <dbReference type="ARBA" id="ARBA00023027"/>
    </source>
</evidence>
<keyword evidence="13" id="KW-1185">Reference proteome</keyword>
<dbReference type="NCBIfam" id="TIGR01771">
    <property type="entry name" value="L-LDH-NAD"/>
    <property type="match status" value="1"/>
</dbReference>
<dbReference type="RefSeq" id="WP_201309635.1">
    <property type="nucleotide sequence ID" value="NZ_BLYI01000006.1"/>
</dbReference>
<dbReference type="InterPro" id="IPR011304">
    <property type="entry name" value="L-lactate_DH"/>
</dbReference>
<comment type="subunit">
    <text evidence="7">Homotetramer.</text>
</comment>
<feature type="binding site" evidence="7">
    <location>
        <position position="15"/>
    </location>
    <ligand>
        <name>NAD(+)</name>
        <dbReference type="ChEBI" id="CHEBI:57540"/>
    </ligand>
</feature>
<feature type="binding site" evidence="7">
    <location>
        <position position="102"/>
    </location>
    <ligand>
        <name>NAD(+)</name>
        <dbReference type="ChEBI" id="CHEBI:57540"/>
    </ligand>
</feature>
<dbReference type="FunFam" id="3.40.50.720:FF:000018">
    <property type="entry name" value="Malate dehydrogenase"/>
    <property type="match status" value="1"/>
</dbReference>
<dbReference type="NCBIfam" id="NF004863">
    <property type="entry name" value="PRK06223.1"/>
    <property type="match status" value="1"/>
</dbReference>
<keyword evidence="7" id="KW-0963">Cytoplasm</keyword>
<organism evidence="12 13">
    <name type="scientific">Anaerostipes butyraticus</name>
    <dbReference type="NCBI Taxonomy" id="645466"/>
    <lineage>
        <taxon>Bacteria</taxon>
        <taxon>Bacillati</taxon>
        <taxon>Bacillota</taxon>
        <taxon>Clostridia</taxon>
        <taxon>Lachnospirales</taxon>
        <taxon>Lachnospiraceae</taxon>
        <taxon>Anaerostipes</taxon>
    </lineage>
</organism>
<evidence type="ECO:0000256" key="2">
    <source>
        <dbReference type="ARBA" id="ARBA00006054"/>
    </source>
</evidence>
<evidence type="ECO:0000256" key="8">
    <source>
        <dbReference type="PIRSR" id="PIRSR000102-1"/>
    </source>
</evidence>
<sequence>MINMRKAAIIGCGFVGATTAFSLMHQGLFTELVLIDTDQKKAEGEAMDLSHGRPYVDTARIYAGTYDDITDCSLIIITAGANQKPNETRLDLVHKNVAILKSIIPEITKRGCEGLLLIVSNPVDILTYAAFRLSGFPSSRVFGSGTVLDSARFRYLLSEHLKVDTESIHAFIIGEHGDSELAVWSGTNVAGIPIHDFCEFRGHYHHTEAMEAIYHRVKNSAYDIIDRKGATYYGIAMAVSHITESIIRNKNSILPISSLLTGQYGIRDLYLSIPTIVNRGGAQQPLEIPLSGQEHLALTKSAKTLKEVIASLDLSI</sequence>
<dbReference type="GO" id="GO:0006096">
    <property type="term" value="P:glycolytic process"/>
    <property type="evidence" value="ECO:0007669"/>
    <property type="project" value="UniProtKB-UniRule"/>
</dbReference>
<dbReference type="Pfam" id="PF02866">
    <property type="entry name" value="Ldh_1_C"/>
    <property type="match status" value="1"/>
</dbReference>
<feature type="binding site" evidence="7">
    <location>
        <position position="41"/>
    </location>
    <ligand>
        <name>NAD(+)</name>
        <dbReference type="ChEBI" id="CHEBI:57540"/>
    </ligand>
</feature>
<dbReference type="InterPro" id="IPR022383">
    <property type="entry name" value="Lactate/malate_DH_C"/>
</dbReference>
<dbReference type="SUPFAM" id="SSF56327">
    <property type="entry name" value="LDH C-terminal domain-like"/>
    <property type="match status" value="1"/>
</dbReference>
<evidence type="ECO:0000313" key="12">
    <source>
        <dbReference type="EMBL" id="GFO83870.1"/>
    </source>
</evidence>
<feature type="binding site" evidence="7 9">
    <location>
        <position position="36"/>
    </location>
    <ligand>
        <name>NAD(+)</name>
        <dbReference type="ChEBI" id="CHEBI:57540"/>
    </ligand>
</feature>
<comment type="activity regulation">
    <text evidence="7">Allosterically activated by fructose 1,6-bisphosphate (FBP).</text>
</comment>
<comment type="caution">
    <text evidence="12">The sequence shown here is derived from an EMBL/GenBank/DDBJ whole genome shotgun (WGS) entry which is preliminary data.</text>
</comment>
<dbReference type="EMBL" id="BLYI01000006">
    <property type="protein sequence ID" value="GFO83870.1"/>
    <property type="molecule type" value="Genomic_DNA"/>
</dbReference>
<keyword evidence="5 7" id="KW-0520">NAD</keyword>
<dbReference type="InterPro" id="IPR018177">
    <property type="entry name" value="L-lactate_DH_AS"/>
</dbReference>
<feature type="binding site" evidence="7">
    <location>
        <position position="66"/>
    </location>
    <ligand>
        <name>NAD(+)</name>
        <dbReference type="ChEBI" id="CHEBI:57540"/>
    </ligand>
</feature>
<evidence type="ECO:0000259" key="10">
    <source>
        <dbReference type="Pfam" id="PF00056"/>
    </source>
</evidence>
<feature type="binding site" evidence="7 9">
    <location>
        <begin position="119"/>
        <end position="121"/>
    </location>
    <ligand>
        <name>NAD(+)</name>
        <dbReference type="ChEBI" id="CHEBI:57540"/>
    </ligand>
</feature>
<comment type="similarity">
    <text evidence="2 7">Belongs to the LDH/MDH superfamily. LDH family.</text>
</comment>
<evidence type="ECO:0000256" key="1">
    <source>
        <dbReference type="ARBA" id="ARBA00004843"/>
    </source>
</evidence>
<comment type="function">
    <text evidence="7">Catalyzes the conversion of lactate to pyruvate.</text>
</comment>
<dbReference type="InterPro" id="IPR001557">
    <property type="entry name" value="L-lactate/malate_DH"/>
</dbReference>
<dbReference type="HAMAP" id="MF_00488">
    <property type="entry name" value="Lactate_dehydrog"/>
    <property type="match status" value="1"/>
</dbReference>
<dbReference type="PANTHER" id="PTHR43128:SF16">
    <property type="entry name" value="L-LACTATE DEHYDROGENASE"/>
    <property type="match status" value="1"/>
</dbReference>
<dbReference type="PRINTS" id="PR00086">
    <property type="entry name" value="LLDHDRGNASE"/>
</dbReference>
<dbReference type="InterPro" id="IPR001236">
    <property type="entry name" value="Lactate/malate_DH_N"/>
</dbReference>
<dbReference type="NCBIfam" id="NF000824">
    <property type="entry name" value="PRK00066.1"/>
    <property type="match status" value="1"/>
</dbReference>
<comment type="subcellular location">
    <subcellularLocation>
        <location evidence="7">Cytoplasm</location>
    </subcellularLocation>
</comment>
<evidence type="ECO:0000256" key="3">
    <source>
        <dbReference type="ARBA" id="ARBA00012967"/>
    </source>
</evidence>
<dbReference type="InterPro" id="IPR015955">
    <property type="entry name" value="Lactate_DH/Glyco_Ohase_4_C"/>
</dbReference>
<name>A0A916Q742_9FIRM</name>
<dbReference type="GO" id="GO:0005737">
    <property type="term" value="C:cytoplasm"/>
    <property type="evidence" value="ECO:0007669"/>
    <property type="project" value="UniProtKB-SubCell"/>
</dbReference>
<feature type="binding site" evidence="7">
    <location>
        <begin position="121"/>
        <end position="124"/>
    </location>
    <ligand>
        <name>substrate</name>
    </ligand>
</feature>
<comment type="pathway">
    <text evidence="1 7">Fermentation; pyruvate fermentation to lactate; (S)-lactate from pyruvate: step 1/1.</text>
</comment>
<feature type="domain" description="Lactate/malate dehydrogenase C-terminal" evidence="11">
    <location>
        <begin position="146"/>
        <end position="310"/>
    </location>
</feature>
<keyword evidence="4 7" id="KW-0560">Oxidoreductase</keyword>
<dbReference type="PANTHER" id="PTHR43128">
    <property type="entry name" value="L-2-HYDROXYCARBOXYLATE DEHYDROGENASE (NAD(P)(+))"/>
    <property type="match status" value="1"/>
</dbReference>
<feature type="binding site" evidence="7">
    <location>
        <position position="231"/>
    </location>
    <ligand>
        <name>substrate</name>
    </ligand>
</feature>
<dbReference type="PROSITE" id="PS00064">
    <property type="entry name" value="L_LDH"/>
    <property type="match status" value="1"/>
</dbReference>
<evidence type="ECO:0000259" key="11">
    <source>
        <dbReference type="Pfam" id="PF02866"/>
    </source>
</evidence>
<dbReference type="Gene3D" id="3.90.110.10">
    <property type="entry name" value="Lactate dehydrogenase/glycoside hydrolase, family 4, C-terminal"/>
    <property type="match status" value="1"/>
</dbReference>
<proteinExistence type="inferred from homology"/>
<evidence type="ECO:0000256" key="6">
    <source>
        <dbReference type="ARBA" id="ARBA00049258"/>
    </source>
</evidence>